<evidence type="ECO:0000313" key="4">
    <source>
        <dbReference type="EMBL" id="KAK1754464.1"/>
    </source>
</evidence>
<feature type="compositionally biased region" description="Acidic residues" evidence="2">
    <location>
        <begin position="269"/>
        <end position="286"/>
    </location>
</feature>
<name>A0AAJ0BA19_9PEZI</name>
<dbReference type="Proteomes" id="UP001239445">
    <property type="component" value="Unassembled WGS sequence"/>
</dbReference>
<reference evidence="4" key="1">
    <citation type="submission" date="2023-06" db="EMBL/GenBank/DDBJ databases">
        <title>Genome-scale phylogeny and comparative genomics of the fungal order Sordariales.</title>
        <authorList>
            <consortium name="Lawrence Berkeley National Laboratory"/>
            <person name="Hensen N."/>
            <person name="Bonometti L."/>
            <person name="Westerberg I."/>
            <person name="Brannstrom I.O."/>
            <person name="Guillou S."/>
            <person name="Cros-Aarteil S."/>
            <person name="Calhoun S."/>
            <person name="Haridas S."/>
            <person name="Kuo A."/>
            <person name="Mondo S."/>
            <person name="Pangilinan J."/>
            <person name="Riley R."/>
            <person name="Labutti K."/>
            <person name="Andreopoulos B."/>
            <person name="Lipzen A."/>
            <person name="Chen C."/>
            <person name="Yanf M."/>
            <person name="Daum C."/>
            <person name="Ng V."/>
            <person name="Clum A."/>
            <person name="Steindorff A."/>
            <person name="Ohm R."/>
            <person name="Martin F."/>
            <person name="Silar P."/>
            <person name="Natvig D."/>
            <person name="Lalanne C."/>
            <person name="Gautier V."/>
            <person name="Ament-Velasquez S.L."/>
            <person name="Kruys A."/>
            <person name="Hutchinson M.I."/>
            <person name="Powell A.J."/>
            <person name="Barry K."/>
            <person name="Miller A.N."/>
            <person name="Grigoriev I.V."/>
            <person name="Debuchy R."/>
            <person name="Gladieux P."/>
            <person name="Thoren M.H."/>
            <person name="Johannesson H."/>
        </authorList>
    </citation>
    <scope>NUCLEOTIDE SEQUENCE</scope>
    <source>
        <strain evidence="4">PSN4</strain>
    </source>
</reference>
<dbReference type="InterPro" id="IPR027417">
    <property type="entry name" value="P-loop_NTPase"/>
</dbReference>
<keyword evidence="1" id="KW-0677">Repeat</keyword>
<proteinExistence type="predicted"/>
<sequence>MDPVSAIGLAAAIVAFVDFSHKLVSGTLEVFQSGKTTENAQLGAIVGDLHSLTAKLNTNALGQSEHEQALASLALQCQEVSKKLVALLGRLKTENGTRWESARVALRSMRKKSSVRELEDLLGRYRSQILVRLGLMLNDHQLGVHLDIQKLLSQSQEHFVDLVRQLTVLRDEVLAGFERTLERCDQQDGPPPELQIQLQLTREIRDSLLSLLAKNNTESPEIRILKQIAFKSIHYREDSVDDPESDTFRWMIEGDVEVTAIEDRYGDNSDSDESENSDWDTSDDEGQQMARKYDAEAQKLRTEARNMYLKWLREGENIFHISGKAGSGKSTMMKLLLQHPRTLADLKKWAGEKQLIFGHFFFWRAGDKMQRSLEGLYRSMLFQALKQRPKIIPMVFPTAYQTFSAVGSHASIDTEYFRARELTGAFSRLISLSTNQDWKLVFFIDGLDEYGEDATDRLDHLELAKKLEKWVAQDGVKILVTSRPYSEFRYSFTDGIRIDLHTLTADDIFRFGQMMFLRHRSRPLIDTHYVSLLRTVVDRSDGVFLWARLAIRYLLVALPQHNDVGSLEKYLDNIPPGLQDLYTKLLTSINPAYREKSFKLLLLVVDMPDAQEKPDLGLIVLWIEHLTDPTWPMSCDIHAYSDEELTERYSLAERQLDSITMGLLEMEDLKGEDANPFFRKRVQFFHRTVRDFVRQSAEIQELSARWPDLTTPNTYARLLLAELWFCESKHLFRRYEGIIPPFRRKDYLKFLRDYESELFPDDLLDGYWKALDHHQPFGVFEHPLYVGPSVYVGASSLRHKSIPNQPISFLHWVASSMCQPEYLVAHVSRRPELQQHQGNMSLLFSACHNWLFEGNKSIEPLKALLDLGASLDDPIRDGEGNLRTVWAIVLPCFFARILDIRWTPHAPAARVTAAMFKRLEYLLAVGQPDVDCVILLRFQRRLEVDDNPPTHFITPRELVRQLRPPNSEALLHLMGSDQFPGDEEGVWGAMRERWSGLVLGNRKTHRDQRTYTEMRREVRELHLPFRIEMEYPGRPAEIFSIRWAHAEVKLAELWLRLY</sequence>
<dbReference type="PROSITE" id="PS50837">
    <property type="entry name" value="NACHT"/>
    <property type="match status" value="1"/>
</dbReference>
<protein>
    <recommendedName>
        <fullName evidence="3">NACHT domain-containing protein</fullName>
    </recommendedName>
</protein>
<feature type="region of interest" description="Disordered" evidence="2">
    <location>
        <begin position="263"/>
        <end position="289"/>
    </location>
</feature>
<dbReference type="PANTHER" id="PTHR10039:SF5">
    <property type="entry name" value="NACHT DOMAIN-CONTAINING PROTEIN"/>
    <property type="match status" value="1"/>
</dbReference>
<dbReference type="PANTHER" id="PTHR10039">
    <property type="entry name" value="AMELOGENIN"/>
    <property type="match status" value="1"/>
</dbReference>
<feature type="domain" description="NACHT" evidence="3">
    <location>
        <begin position="317"/>
        <end position="484"/>
    </location>
</feature>
<gene>
    <name evidence="4" type="ORF">QBC47DRAFT_383979</name>
</gene>
<accession>A0AAJ0BA19</accession>
<dbReference type="InterPro" id="IPR007111">
    <property type="entry name" value="NACHT_NTPase"/>
</dbReference>
<dbReference type="SUPFAM" id="SSF52540">
    <property type="entry name" value="P-loop containing nucleoside triphosphate hydrolases"/>
    <property type="match status" value="1"/>
</dbReference>
<evidence type="ECO:0000313" key="5">
    <source>
        <dbReference type="Proteomes" id="UP001239445"/>
    </source>
</evidence>
<dbReference type="InterPro" id="IPR056693">
    <property type="entry name" value="DUF7791"/>
</dbReference>
<dbReference type="Pfam" id="PF24883">
    <property type="entry name" value="NPHP3_N"/>
    <property type="match status" value="1"/>
</dbReference>
<dbReference type="AlphaFoldDB" id="A0AAJ0BA19"/>
<comment type="caution">
    <text evidence="4">The sequence shown here is derived from an EMBL/GenBank/DDBJ whole genome shotgun (WGS) entry which is preliminary data.</text>
</comment>
<dbReference type="InterPro" id="IPR056884">
    <property type="entry name" value="NPHP3-like_N"/>
</dbReference>
<evidence type="ECO:0000256" key="1">
    <source>
        <dbReference type="ARBA" id="ARBA00022737"/>
    </source>
</evidence>
<dbReference type="Pfam" id="PF25053">
    <property type="entry name" value="DUF7791"/>
    <property type="match status" value="1"/>
</dbReference>
<organism evidence="4 5">
    <name type="scientific">Echria macrotheca</name>
    <dbReference type="NCBI Taxonomy" id="438768"/>
    <lineage>
        <taxon>Eukaryota</taxon>
        <taxon>Fungi</taxon>
        <taxon>Dikarya</taxon>
        <taxon>Ascomycota</taxon>
        <taxon>Pezizomycotina</taxon>
        <taxon>Sordariomycetes</taxon>
        <taxon>Sordariomycetidae</taxon>
        <taxon>Sordariales</taxon>
        <taxon>Schizotheciaceae</taxon>
        <taxon>Echria</taxon>
    </lineage>
</organism>
<dbReference type="EMBL" id="MU839835">
    <property type="protein sequence ID" value="KAK1754464.1"/>
    <property type="molecule type" value="Genomic_DNA"/>
</dbReference>
<evidence type="ECO:0000259" key="3">
    <source>
        <dbReference type="PROSITE" id="PS50837"/>
    </source>
</evidence>
<dbReference type="Gene3D" id="3.40.50.300">
    <property type="entry name" value="P-loop containing nucleotide triphosphate hydrolases"/>
    <property type="match status" value="1"/>
</dbReference>
<evidence type="ECO:0000256" key="2">
    <source>
        <dbReference type="SAM" id="MobiDB-lite"/>
    </source>
</evidence>
<keyword evidence="5" id="KW-1185">Reference proteome</keyword>